<evidence type="ECO:0000313" key="2">
    <source>
        <dbReference type="Proteomes" id="UP000717364"/>
    </source>
</evidence>
<reference evidence="1" key="2">
    <citation type="journal article" date="2021" name="Mar. Drugs">
        <title>Genome Reduction and Secondary Metabolism of the Marine Sponge-Associated Cyanobacterium Leptothoe.</title>
        <authorList>
            <person name="Konstantinou D."/>
            <person name="Popin R.V."/>
            <person name="Fewer D.P."/>
            <person name="Sivonen K."/>
            <person name="Gkelis S."/>
        </authorList>
    </citation>
    <scope>NUCLEOTIDE SEQUENCE</scope>
    <source>
        <strain evidence="1">TAU-MAC 1115</strain>
    </source>
</reference>
<organism evidence="1 2">
    <name type="scientific">Leptothoe spongobia TAU-MAC 1115</name>
    <dbReference type="NCBI Taxonomy" id="1967444"/>
    <lineage>
        <taxon>Bacteria</taxon>
        <taxon>Bacillati</taxon>
        <taxon>Cyanobacteriota</taxon>
        <taxon>Cyanophyceae</taxon>
        <taxon>Nodosilineales</taxon>
        <taxon>Cymatolegaceae</taxon>
        <taxon>Leptothoe</taxon>
        <taxon>Leptothoe spongobia</taxon>
    </lineage>
</organism>
<protein>
    <submittedName>
        <fullName evidence="1">Uncharacterized protein</fullName>
    </submittedName>
</protein>
<reference evidence="1" key="1">
    <citation type="submission" date="2020-11" db="EMBL/GenBank/DDBJ databases">
        <authorList>
            <person name="Konstantinou D."/>
            <person name="Gkelis S."/>
            <person name="Popin R."/>
            <person name="Fewer D."/>
            <person name="Sivonen K."/>
        </authorList>
    </citation>
    <scope>NUCLEOTIDE SEQUENCE</scope>
    <source>
        <strain evidence="1">TAU-MAC 1115</strain>
    </source>
</reference>
<accession>A0A947DI39</accession>
<gene>
    <name evidence="1" type="ORF">IXB50_13145</name>
</gene>
<dbReference type="Proteomes" id="UP000717364">
    <property type="component" value="Unassembled WGS sequence"/>
</dbReference>
<name>A0A947DI39_9CYAN</name>
<dbReference type="RefSeq" id="WP_215609438.1">
    <property type="nucleotide sequence ID" value="NZ_JADOES010000024.1"/>
</dbReference>
<evidence type="ECO:0000313" key="1">
    <source>
        <dbReference type="EMBL" id="MBT9316371.1"/>
    </source>
</evidence>
<proteinExistence type="predicted"/>
<comment type="caution">
    <text evidence="1">The sequence shown here is derived from an EMBL/GenBank/DDBJ whole genome shotgun (WGS) entry which is preliminary data.</text>
</comment>
<sequence>MVSTVKQSAVDALSLLSQVLPMAPDAAIQEVAVALNSRIDQQAQDISTNQTLIQELQIQVAELPNLQEAERQEVLTLIQENLPNLDLSFNINYLGEPVDGQVFLQMLADQQAAKPIAVDEVQRTDGYVTSAKVLMSDASEQTITFERTTSEDGTVATYTGRISDGAGGVVDGYQMKFNVSKLSVAGLSLTKTWDQDLISHRLFATGLSIEFEAVIPAGAGDAPDTLGTA</sequence>
<dbReference type="EMBL" id="JADOES010000024">
    <property type="protein sequence ID" value="MBT9316371.1"/>
    <property type="molecule type" value="Genomic_DNA"/>
</dbReference>
<dbReference type="AlphaFoldDB" id="A0A947DI39"/>
<keyword evidence="2" id="KW-1185">Reference proteome</keyword>